<dbReference type="InterPro" id="IPR000089">
    <property type="entry name" value="Biotin_lipoyl"/>
</dbReference>
<evidence type="ECO:0000313" key="3">
    <source>
        <dbReference type="EMBL" id="OGF66420.1"/>
    </source>
</evidence>
<comment type="caution">
    <text evidence="3">The sequence shown here is derived from an EMBL/GenBank/DDBJ whole genome shotgun (WGS) entry which is preliminary data.</text>
</comment>
<evidence type="ECO:0000256" key="1">
    <source>
        <dbReference type="ARBA" id="ARBA00023267"/>
    </source>
</evidence>
<dbReference type="CDD" id="cd06850">
    <property type="entry name" value="biotinyl_domain"/>
    <property type="match status" value="1"/>
</dbReference>
<accession>A0A1F5VST6</accession>
<name>A0A1F5VST6_9BACT</name>
<sequence>MDLGIHYGEEKYTVTIKKVDNKYMVAFEGKEYIIDAVFLEDKLLSLIIDGKSYEASFEKLSEGYYDLYFFNDFFKLSVQDTRAIKKAVSKENSGIISNKIVAPMAGKILKLPVAKGTLVQEGDVLAVIEAMKMQNEIKAFSQHVISEVLVKEGDSVIPQQIILVFE</sequence>
<reference evidence="3 4" key="1">
    <citation type="journal article" date="2016" name="Nat. Commun.">
        <title>Thousands of microbial genomes shed light on interconnected biogeochemical processes in an aquifer system.</title>
        <authorList>
            <person name="Anantharaman K."/>
            <person name="Brown C.T."/>
            <person name="Hug L.A."/>
            <person name="Sharon I."/>
            <person name="Castelle C.J."/>
            <person name="Probst A.J."/>
            <person name="Thomas B.C."/>
            <person name="Singh A."/>
            <person name="Wilkins M.J."/>
            <person name="Karaoz U."/>
            <person name="Brodie E.L."/>
            <person name="Williams K.H."/>
            <person name="Hubbard S.S."/>
            <person name="Banfield J.F."/>
        </authorList>
    </citation>
    <scope>NUCLEOTIDE SEQUENCE [LARGE SCALE GENOMIC DNA]</scope>
</reference>
<organism evidence="3 4">
    <name type="scientific">Candidatus Fischerbacteria bacterium RBG_13_37_8</name>
    <dbReference type="NCBI Taxonomy" id="1817863"/>
    <lineage>
        <taxon>Bacteria</taxon>
        <taxon>Candidatus Fischeribacteriota</taxon>
    </lineage>
</organism>
<dbReference type="PANTHER" id="PTHR45266">
    <property type="entry name" value="OXALOACETATE DECARBOXYLASE ALPHA CHAIN"/>
    <property type="match status" value="1"/>
</dbReference>
<dbReference type="InterPro" id="IPR050709">
    <property type="entry name" value="Biotin_Carboxyl_Carrier/Decarb"/>
</dbReference>
<dbReference type="Proteomes" id="UP000178943">
    <property type="component" value="Unassembled WGS sequence"/>
</dbReference>
<dbReference type="Pfam" id="PF00364">
    <property type="entry name" value="Biotin_lipoyl"/>
    <property type="match status" value="1"/>
</dbReference>
<dbReference type="Gene3D" id="2.40.50.100">
    <property type="match status" value="1"/>
</dbReference>
<proteinExistence type="predicted"/>
<dbReference type="STRING" id="1817863.A2Y62_15880"/>
<dbReference type="PROSITE" id="PS00188">
    <property type="entry name" value="BIOTIN"/>
    <property type="match status" value="1"/>
</dbReference>
<feature type="domain" description="Lipoyl-binding" evidence="2">
    <location>
        <begin position="90"/>
        <end position="166"/>
    </location>
</feature>
<dbReference type="AlphaFoldDB" id="A0A1F5VST6"/>
<protein>
    <recommendedName>
        <fullName evidence="2">Lipoyl-binding domain-containing protein</fullName>
    </recommendedName>
</protein>
<evidence type="ECO:0000313" key="4">
    <source>
        <dbReference type="Proteomes" id="UP000178943"/>
    </source>
</evidence>
<dbReference type="InterPro" id="IPR011053">
    <property type="entry name" value="Single_hybrid_motif"/>
</dbReference>
<dbReference type="PROSITE" id="PS50968">
    <property type="entry name" value="BIOTINYL_LIPOYL"/>
    <property type="match status" value="1"/>
</dbReference>
<dbReference type="PANTHER" id="PTHR45266:SF3">
    <property type="entry name" value="OXALOACETATE DECARBOXYLASE ALPHA CHAIN"/>
    <property type="match status" value="1"/>
</dbReference>
<dbReference type="EMBL" id="MFGW01000092">
    <property type="protein sequence ID" value="OGF66420.1"/>
    <property type="molecule type" value="Genomic_DNA"/>
</dbReference>
<dbReference type="InterPro" id="IPR001882">
    <property type="entry name" value="Biotin_BS"/>
</dbReference>
<evidence type="ECO:0000259" key="2">
    <source>
        <dbReference type="PROSITE" id="PS50968"/>
    </source>
</evidence>
<dbReference type="SUPFAM" id="SSF51230">
    <property type="entry name" value="Single hybrid motif"/>
    <property type="match status" value="1"/>
</dbReference>
<gene>
    <name evidence="3" type="ORF">A2Y62_15880</name>
</gene>
<keyword evidence="1" id="KW-0092">Biotin</keyword>